<dbReference type="AlphaFoldDB" id="A0A1F4TPS2"/>
<evidence type="ECO:0000256" key="2">
    <source>
        <dbReference type="ARBA" id="ARBA00001946"/>
    </source>
</evidence>
<evidence type="ECO:0000259" key="12">
    <source>
        <dbReference type="PROSITE" id="PS50972"/>
    </source>
</evidence>
<dbReference type="EMBL" id="MEUI01000014">
    <property type="protein sequence ID" value="OGC34627.1"/>
    <property type="molecule type" value="Genomic_DNA"/>
</dbReference>
<evidence type="ECO:0000256" key="6">
    <source>
        <dbReference type="ARBA" id="ARBA00016919"/>
    </source>
</evidence>
<evidence type="ECO:0000256" key="10">
    <source>
        <dbReference type="ARBA" id="ARBA00022909"/>
    </source>
</evidence>
<dbReference type="CDD" id="cd00739">
    <property type="entry name" value="DHPS"/>
    <property type="match status" value="1"/>
</dbReference>
<evidence type="ECO:0000313" key="13">
    <source>
        <dbReference type="EMBL" id="OGC34627.1"/>
    </source>
</evidence>
<dbReference type="PANTHER" id="PTHR20941:SF1">
    <property type="entry name" value="FOLIC ACID SYNTHESIS PROTEIN FOL1"/>
    <property type="match status" value="1"/>
</dbReference>
<evidence type="ECO:0000256" key="3">
    <source>
        <dbReference type="ARBA" id="ARBA00004763"/>
    </source>
</evidence>
<evidence type="ECO:0000256" key="7">
    <source>
        <dbReference type="ARBA" id="ARBA00022679"/>
    </source>
</evidence>
<dbReference type="PROSITE" id="PS00792">
    <property type="entry name" value="DHPS_1"/>
    <property type="match status" value="1"/>
</dbReference>
<dbReference type="NCBIfam" id="TIGR01496">
    <property type="entry name" value="DHPS"/>
    <property type="match status" value="1"/>
</dbReference>
<accession>A0A1F4TPS2</accession>
<dbReference type="GO" id="GO:0046654">
    <property type="term" value="P:tetrahydrofolate biosynthetic process"/>
    <property type="evidence" value="ECO:0007669"/>
    <property type="project" value="TreeGrafter"/>
</dbReference>
<evidence type="ECO:0000256" key="11">
    <source>
        <dbReference type="ARBA" id="ARBA00030193"/>
    </source>
</evidence>
<dbReference type="InterPro" id="IPR000489">
    <property type="entry name" value="Pterin-binding_dom"/>
</dbReference>
<dbReference type="PANTHER" id="PTHR20941">
    <property type="entry name" value="FOLATE SYNTHESIS PROTEINS"/>
    <property type="match status" value="1"/>
</dbReference>
<dbReference type="Gene3D" id="3.20.20.20">
    <property type="entry name" value="Dihydropteroate synthase-like"/>
    <property type="match status" value="1"/>
</dbReference>
<evidence type="ECO:0000256" key="8">
    <source>
        <dbReference type="ARBA" id="ARBA00022723"/>
    </source>
</evidence>
<gene>
    <name evidence="13" type="ORF">A2462_04775</name>
</gene>
<comment type="pathway">
    <text evidence="3">Cofactor biosynthesis; tetrahydrofolate biosynthesis; 7,8-dihydrofolate from 2-amino-4-hydroxy-6-hydroxymethyl-7,8-dihydropteridine diphosphate and 4-aminobenzoate: step 1/2.</text>
</comment>
<dbReference type="InterPro" id="IPR011005">
    <property type="entry name" value="Dihydropteroate_synth-like_sf"/>
</dbReference>
<organism evidence="13 14">
    <name type="scientific">candidate division WOR-1 bacterium RIFOXYC2_FULL_41_25</name>
    <dbReference type="NCBI Taxonomy" id="1802586"/>
    <lineage>
        <taxon>Bacteria</taxon>
        <taxon>Bacillati</taxon>
        <taxon>Saganbacteria</taxon>
    </lineage>
</organism>
<evidence type="ECO:0000256" key="1">
    <source>
        <dbReference type="ARBA" id="ARBA00000012"/>
    </source>
</evidence>
<comment type="caution">
    <text evidence="13">The sequence shown here is derived from an EMBL/GenBank/DDBJ whole genome shotgun (WGS) entry which is preliminary data.</text>
</comment>
<dbReference type="GO" id="GO:0004156">
    <property type="term" value="F:dihydropteroate synthase activity"/>
    <property type="evidence" value="ECO:0007669"/>
    <property type="project" value="UniProtKB-EC"/>
</dbReference>
<dbReference type="PROSITE" id="PS50972">
    <property type="entry name" value="PTERIN_BINDING"/>
    <property type="match status" value="1"/>
</dbReference>
<protein>
    <recommendedName>
        <fullName evidence="6">Dihydropteroate synthase</fullName>
        <ecNumber evidence="5">2.5.1.15</ecNumber>
    </recommendedName>
    <alternativeName>
        <fullName evidence="11">Dihydropteroate pyrophosphorylase</fullName>
    </alternativeName>
</protein>
<keyword evidence="9" id="KW-0460">Magnesium</keyword>
<sequence length="398" mass="42946">MIPRIIELANVLEAKKELLGISVDPKGVELMTPKAIRRVLKLKNLRPVAANIIKQEMLSFGGEAATAYGSINQSVETTDVLVFGTLRQLQMLIVKLQQHQFGLPALADEISQTLANYGSPPKLLQIGQQVWDFKQKTYIMGVLNITPDSFSDGGKFLRIDEAVKQAKAMLAAGADIIDVGGESTRPGSDPVPIEEEKRRVLPVIEKLVKETGCLVSIDTTKAEVASAALSAGAAMVNDISGLHSDPAMAEVVAKYKVPICLMHIFGQPKTMQENPSYKDLLGDIVEYLSAGLEIAKKAGILHEKIVVDPGIGFGKTVQHNLEIIKRLRELKSLGCPILIGTSRKSLIGKVLDLPVEQRLEGSAVTAALAIANGANIIRVHDVKEMVLVAKMTDAIVKT</sequence>
<dbReference type="GO" id="GO:0005829">
    <property type="term" value="C:cytosol"/>
    <property type="evidence" value="ECO:0007669"/>
    <property type="project" value="TreeGrafter"/>
</dbReference>
<keyword evidence="7" id="KW-0808">Transferase</keyword>
<dbReference type="Proteomes" id="UP000177309">
    <property type="component" value="Unassembled WGS sequence"/>
</dbReference>
<comment type="similarity">
    <text evidence="4">Belongs to the DHPS family.</text>
</comment>
<dbReference type="EC" id="2.5.1.15" evidence="5"/>
<evidence type="ECO:0000256" key="9">
    <source>
        <dbReference type="ARBA" id="ARBA00022842"/>
    </source>
</evidence>
<dbReference type="GO" id="GO:0046872">
    <property type="term" value="F:metal ion binding"/>
    <property type="evidence" value="ECO:0007669"/>
    <property type="project" value="UniProtKB-KW"/>
</dbReference>
<dbReference type="InterPro" id="IPR006390">
    <property type="entry name" value="DHP_synth_dom"/>
</dbReference>
<dbReference type="SUPFAM" id="SSF51717">
    <property type="entry name" value="Dihydropteroate synthetase-like"/>
    <property type="match status" value="1"/>
</dbReference>
<proteinExistence type="inferred from homology"/>
<keyword evidence="10" id="KW-0289">Folate biosynthesis</keyword>
<comment type="cofactor">
    <cofactor evidence="2">
        <name>Mg(2+)</name>
        <dbReference type="ChEBI" id="CHEBI:18420"/>
    </cofactor>
</comment>
<name>A0A1F4TPS2_UNCSA</name>
<reference evidence="13 14" key="1">
    <citation type="journal article" date="2016" name="Nat. Commun.">
        <title>Thousands of microbial genomes shed light on interconnected biogeochemical processes in an aquifer system.</title>
        <authorList>
            <person name="Anantharaman K."/>
            <person name="Brown C.T."/>
            <person name="Hug L.A."/>
            <person name="Sharon I."/>
            <person name="Castelle C.J."/>
            <person name="Probst A.J."/>
            <person name="Thomas B.C."/>
            <person name="Singh A."/>
            <person name="Wilkins M.J."/>
            <person name="Karaoz U."/>
            <person name="Brodie E.L."/>
            <person name="Williams K.H."/>
            <person name="Hubbard S.S."/>
            <person name="Banfield J.F."/>
        </authorList>
    </citation>
    <scope>NUCLEOTIDE SEQUENCE [LARGE SCALE GENOMIC DNA]</scope>
</reference>
<evidence type="ECO:0000256" key="4">
    <source>
        <dbReference type="ARBA" id="ARBA00009503"/>
    </source>
</evidence>
<dbReference type="FunFam" id="3.20.20.20:FF:000006">
    <property type="entry name" value="Dihydropteroate synthase"/>
    <property type="match status" value="1"/>
</dbReference>
<evidence type="ECO:0000313" key="14">
    <source>
        <dbReference type="Proteomes" id="UP000177309"/>
    </source>
</evidence>
<dbReference type="PROSITE" id="PS00793">
    <property type="entry name" value="DHPS_2"/>
    <property type="match status" value="1"/>
</dbReference>
<dbReference type="Pfam" id="PF00809">
    <property type="entry name" value="Pterin_bind"/>
    <property type="match status" value="1"/>
</dbReference>
<evidence type="ECO:0000256" key="5">
    <source>
        <dbReference type="ARBA" id="ARBA00012458"/>
    </source>
</evidence>
<keyword evidence="8" id="KW-0479">Metal-binding</keyword>
<dbReference type="GO" id="GO:0046656">
    <property type="term" value="P:folic acid biosynthetic process"/>
    <property type="evidence" value="ECO:0007669"/>
    <property type="project" value="UniProtKB-KW"/>
</dbReference>
<dbReference type="InterPro" id="IPR045031">
    <property type="entry name" value="DHP_synth-like"/>
</dbReference>
<comment type="catalytic activity">
    <reaction evidence="1">
        <text>(7,8-dihydropterin-6-yl)methyl diphosphate + 4-aminobenzoate = 7,8-dihydropteroate + diphosphate</text>
        <dbReference type="Rhea" id="RHEA:19949"/>
        <dbReference type="ChEBI" id="CHEBI:17836"/>
        <dbReference type="ChEBI" id="CHEBI:17839"/>
        <dbReference type="ChEBI" id="CHEBI:33019"/>
        <dbReference type="ChEBI" id="CHEBI:72950"/>
        <dbReference type="EC" id="2.5.1.15"/>
    </reaction>
</comment>
<feature type="domain" description="Pterin-binding" evidence="12">
    <location>
        <begin position="137"/>
        <end position="390"/>
    </location>
</feature>